<sequence length="390" mass="42997">MVDGPPTALQDAATAIASATLAGHPTSQAISMLATATTTALAAAATTALSTTTVGDEPSGGQGECRLLGPFALLVQLALGGLALMSLVYKRWRERPQRPVKIWAFDASKQVFGSVLVHIANVFMSMLTSGRFSVKLEPTNVQAVARLLRRDDDPYVPNPCSFYLLNLAIDTTVGIPILIILLRVITGLASYTPFGQPAESIQSGYYGRPPNAMWWLKQSLIYFCGLFGMKLCVLILFLVLPWISRIGDWALSWTEGNERLQIVFVMMLFPLIMNGMQYYIIDSFIKRKEMDHERLPSEDPDHDRGRFDDTLADSDDDVASGSENSDDVRLSRSQEFKRTQESSRNEPKKGPKVSSDEYNPDVDGHTAIGSSKAHRGSRGKLLQKEMLPHE</sequence>
<accession>A0ABR1SIB8</accession>
<feature type="compositionally biased region" description="Basic and acidic residues" evidence="1">
    <location>
        <begin position="292"/>
        <end position="309"/>
    </location>
</feature>
<protein>
    <recommendedName>
        <fullName evidence="5">Vacuolar membrane protein</fullName>
    </recommendedName>
</protein>
<keyword evidence="2" id="KW-0812">Transmembrane</keyword>
<dbReference type="Pfam" id="PF12400">
    <property type="entry name" value="STIMATE"/>
    <property type="match status" value="1"/>
</dbReference>
<dbReference type="PANTHER" id="PTHR31735:SF1">
    <property type="entry name" value="VACUOLAR MEMBRANE PROTEIN YPL162C"/>
    <property type="match status" value="1"/>
</dbReference>
<feature type="region of interest" description="Disordered" evidence="1">
    <location>
        <begin position="292"/>
        <end position="390"/>
    </location>
</feature>
<dbReference type="Proteomes" id="UP001396898">
    <property type="component" value="Unassembled WGS sequence"/>
</dbReference>
<feature type="transmembrane region" description="Helical" evidence="2">
    <location>
        <begin position="220"/>
        <end position="240"/>
    </location>
</feature>
<evidence type="ECO:0000313" key="3">
    <source>
        <dbReference type="EMBL" id="KAK8033243.1"/>
    </source>
</evidence>
<organism evidence="3 4">
    <name type="scientific">Apiospora marii</name>
    <dbReference type="NCBI Taxonomy" id="335849"/>
    <lineage>
        <taxon>Eukaryota</taxon>
        <taxon>Fungi</taxon>
        <taxon>Dikarya</taxon>
        <taxon>Ascomycota</taxon>
        <taxon>Pezizomycotina</taxon>
        <taxon>Sordariomycetes</taxon>
        <taxon>Xylariomycetidae</taxon>
        <taxon>Amphisphaeriales</taxon>
        <taxon>Apiosporaceae</taxon>
        <taxon>Apiospora</taxon>
    </lineage>
</organism>
<evidence type="ECO:0000256" key="1">
    <source>
        <dbReference type="SAM" id="MobiDB-lite"/>
    </source>
</evidence>
<dbReference type="EMBL" id="JAQQWI010000006">
    <property type="protein sequence ID" value="KAK8033243.1"/>
    <property type="molecule type" value="Genomic_DNA"/>
</dbReference>
<dbReference type="PRINTS" id="PR00833">
    <property type="entry name" value="POAALLERGEN"/>
</dbReference>
<evidence type="ECO:0000313" key="4">
    <source>
        <dbReference type="Proteomes" id="UP001396898"/>
    </source>
</evidence>
<gene>
    <name evidence="3" type="ORF">PG991_002641</name>
</gene>
<comment type="caution">
    <text evidence="3">The sequence shown here is derived from an EMBL/GenBank/DDBJ whole genome shotgun (WGS) entry which is preliminary data.</text>
</comment>
<proteinExistence type="predicted"/>
<keyword evidence="2" id="KW-0472">Membrane</keyword>
<feature type="compositionally biased region" description="Basic and acidic residues" evidence="1">
    <location>
        <begin position="326"/>
        <end position="349"/>
    </location>
</feature>
<reference evidence="3 4" key="1">
    <citation type="submission" date="2023-01" db="EMBL/GenBank/DDBJ databases">
        <title>Analysis of 21 Apiospora genomes using comparative genomics revels a genus with tremendous synthesis potential of carbohydrate active enzymes and secondary metabolites.</title>
        <authorList>
            <person name="Sorensen T."/>
        </authorList>
    </citation>
    <scope>NUCLEOTIDE SEQUENCE [LARGE SCALE GENOMIC DNA]</scope>
    <source>
        <strain evidence="3 4">CBS 20057</strain>
    </source>
</reference>
<feature type="transmembrane region" description="Helical" evidence="2">
    <location>
        <begin position="260"/>
        <end position="281"/>
    </location>
</feature>
<keyword evidence="2" id="KW-1133">Transmembrane helix</keyword>
<feature type="transmembrane region" description="Helical" evidence="2">
    <location>
        <begin position="162"/>
        <end position="182"/>
    </location>
</feature>
<name>A0ABR1SIB8_9PEZI</name>
<evidence type="ECO:0000256" key="2">
    <source>
        <dbReference type="SAM" id="Phobius"/>
    </source>
</evidence>
<dbReference type="InterPro" id="IPR022127">
    <property type="entry name" value="STIMATE/YPL162C"/>
</dbReference>
<feature type="transmembrane region" description="Helical" evidence="2">
    <location>
        <begin position="110"/>
        <end position="128"/>
    </location>
</feature>
<feature type="transmembrane region" description="Helical" evidence="2">
    <location>
        <begin position="67"/>
        <end position="89"/>
    </location>
</feature>
<keyword evidence="4" id="KW-1185">Reference proteome</keyword>
<evidence type="ECO:0008006" key="5">
    <source>
        <dbReference type="Google" id="ProtNLM"/>
    </source>
</evidence>
<dbReference type="PANTHER" id="PTHR31735">
    <property type="entry name" value="VACUOLAR MEMBRANE PROTEIN YPL162C"/>
    <property type="match status" value="1"/>
</dbReference>